<evidence type="ECO:0008006" key="3">
    <source>
        <dbReference type="Google" id="ProtNLM"/>
    </source>
</evidence>
<accession>A0A1I0QKT3</accession>
<keyword evidence="2" id="KW-1185">Reference proteome</keyword>
<gene>
    <name evidence="1" type="ORF">SAMN04488515_1965</name>
</gene>
<reference evidence="1 2" key="1">
    <citation type="submission" date="2016-10" db="EMBL/GenBank/DDBJ databases">
        <authorList>
            <person name="de Groot N.N."/>
        </authorList>
    </citation>
    <scope>NUCLEOTIDE SEQUENCE [LARGE SCALE GENOMIC DNA]</scope>
    <source>
        <strain evidence="1 2">DSM 17925</strain>
    </source>
</reference>
<dbReference type="AlphaFoldDB" id="A0A1I0QKT3"/>
<name>A0A1I0QKT3_9RHOB</name>
<organism evidence="1 2">
    <name type="scientific">Cognatiyoonia koreensis</name>
    <dbReference type="NCBI Taxonomy" id="364200"/>
    <lineage>
        <taxon>Bacteria</taxon>
        <taxon>Pseudomonadati</taxon>
        <taxon>Pseudomonadota</taxon>
        <taxon>Alphaproteobacteria</taxon>
        <taxon>Rhodobacterales</taxon>
        <taxon>Paracoccaceae</taxon>
        <taxon>Cognatiyoonia</taxon>
    </lineage>
</organism>
<evidence type="ECO:0000313" key="2">
    <source>
        <dbReference type="Proteomes" id="UP000199167"/>
    </source>
</evidence>
<dbReference type="Proteomes" id="UP000199167">
    <property type="component" value="Unassembled WGS sequence"/>
</dbReference>
<evidence type="ECO:0000313" key="1">
    <source>
        <dbReference type="EMBL" id="SEW27308.1"/>
    </source>
</evidence>
<proteinExistence type="predicted"/>
<dbReference type="STRING" id="364200.SAMN04488515_1965"/>
<dbReference type="EMBL" id="FOIZ01000001">
    <property type="protein sequence ID" value="SEW27308.1"/>
    <property type="molecule type" value="Genomic_DNA"/>
</dbReference>
<protein>
    <recommendedName>
        <fullName evidence="3">Nitrogen fixation protein</fullName>
    </recommendedName>
</protein>
<sequence>MNEDDKTCPSARAAPGAILLGIKGADGRIKHMRTPMVVDDNFVEAASAHGTPEARMRFASPCQTKGCAQWTGTRCGVIDNVLKHLTVARTPQRDTLPACAIRASCRWFDQTGETACFACELVVTDQSAIAAE</sequence>